<dbReference type="RefSeq" id="WP_198639408.1">
    <property type="nucleotide sequence ID" value="NZ_JAEHNY010000015.1"/>
</dbReference>
<dbReference type="Proteomes" id="UP000635665">
    <property type="component" value="Unassembled WGS sequence"/>
</dbReference>
<comment type="caution">
    <text evidence="1">The sequence shown here is derived from an EMBL/GenBank/DDBJ whole genome shotgun (WGS) entry which is preliminary data.</text>
</comment>
<sequence length="327" mass="38884">MSISYKFTNTEINNKKAHDYETKSLLYLIGRRKDSKEIEYVTFDCFNDVSGVNKNSDKIWDIQSKNEKSLNPKKIGKYLFTLFDNFISSLEFKEFIFFSPPLNTNYKKDEKLNIYSVSNIESKTLERIRNGLKEEVKRVKGSKDIYSVEQTEFLKKVIFVEDIGLENEYVKTITKFKNVDLKTDAFYKSVFQDLRDIQSAKKNTYIENSEIVEIREVLNFHRHLYAKDIELLIISRIIGCEIFNYQSIPIYFSPLLDGYDLEDRRDIIQDCNSNLSRAFYNKNCNRLFWNLCEEIIKCLEKHESRDIEELFESIFPDYKMKISYLTL</sequence>
<gene>
    <name evidence="1" type="ORF">I6U50_14790</name>
</gene>
<reference evidence="1 2" key="1">
    <citation type="submission" date="2020-12" db="EMBL/GenBank/DDBJ databases">
        <title>Salegentibacter orientalis sp. nov., isolated from costal sediment.</title>
        <authorList>
            <person name="Lian F.-B."/>
        </authorList>
    </citation>
    <scope>NUCLEOTIDE SEQUENCE [LARGE SCALE GENOMIC DNA]</scope>
    <source>
        <strain evidence="1 2">F60176</strain>
    </source>
</reference>
<evidence type="ECO:0000313" key="2">
    <source>
        <dbReference type="Proteomes" id="UP000635665"/>
    </source>
</evidence>
<keyword evidence="2" id="KW-1185">Reference proteome</keyword>
<accession>A0ABS0TJT1</accession>
<protein>
    <recommendedName>
        <fullName evidence="3">CD-NTase associated protein 4-like DNA endonuclease domain-containing protein</fullName>
    </recommendedName>
</protein>
<dbReference type="EMBL" id="JAEHNY010000015">
    <property type="protein sequence ID" value="MBI6121291.1"/>
    <property type="molecule type" value="Genomic_DNA"/>
</dbReference>
<organism evidence="1 2">
    <name type="scientific">Salegentibacter maritimus</name>
    <dbReference type="NCBI Taxonomy" id="2794347"/>
    <lineage>
        <taxon>Bacteria</taxon>
        <taxon>Pseudomonadati</taxon>
        <taxon>Bacteroidota</taxon>
        <taxon>Flavobacteriia</taxon>
        <taxon>Flavobacteriales</taxon>
        <taxon>Flavobacteriaceae</taxon>
        <taxon>Salegentibacter</taxon>
    </lineage>
</organism>
<evidence type="ECO:0000313" key="1">
    <source>
        <dbReference type="EMBL" id="MBI6121291.1"/>
    </source>
</evidence>
<name>A0ABS0TJT1_9FLAO</name>
<evidence type="ECO:0008006" key="3">
    <source>
        <dbReference type="Google" id="ProtNLM"/>
    </source>
</evidence>
<proteinExistence type="predicted"/>